<proteinExistence type="predicted"/>
<reference evidence="1 2" key="1">
    <citation type="submission" date="2018-07" db="EMBL/GenBank/DDBJ databases">
        <title>Campylobacter zealandensis sp. nov., isolated from birds and water in New Zealand.</title>
        <authorList>
            <person name="Wilkinson D.A."/>
            <person name="Biggs P.J."/>
            <person name="French N.P."/>
            <person name="Midwinter A.C."/>
        </authorList>
    </citation>
    <scope>NUCLEOTIDE SEQUENCE [LARGE SCALE GENOMIC DNA]</scope>
    <source>
        <strain evidence="1 2">B423b</strain>
    </source>
</reference>
<comment type="caution">
    <text evidence="1">The sequence shown here is derived from an EMBL/GenBank/DDBJ whole genome shotgun (WGS) entry which is preliminary data.</text>
</comment>
<keyword evidence="2" id="KW-1185">Reference proteome</keyword>
<dbReference type="OrthoDB" id="5358710at2"/>
<name>A0A4Q9JUT6_9BACT</name>
<accession>A0A4Q9JUT6</accession>
<dbReference type="Proteomes" id="UP000292583">
    <property type="component" value="Unassembled WGS sequence"/>
</dbReference>
<gene>
    <name evidence="1" type="ORF">DU473_04020</name>
</gene>
<organism evidence="1 2">
    <name type="scientific">Campylobacter novaezeelandiae</name>
    <dbReference type="NCBI Taxonomy" id="2267891"/>
    <lineage>
        <taxon>Bacteria</taxon>
        <taxon>Pseudomonadati</taxon>
        <taxon>Campylobacterota</taxon>
        <taxon>Epsilonproteobacteria</taxon>
        <taxon>Campylobacterales</taxon>
        <taxon>Campylobacteraceae</taxon>
        <taxon>Campylobacter</taxon>
    </lineage>
</organism>
<protein>
    <submittedName>
        <fullName evidence="1">Cysteine permease</fullName>
    </submittedName>
</protein>
<evidence type="ECO:0000313" key="2">
    <source>
        <dbReference type="Proteomes" id="UP000292583"/>
    </source>
</evidence>
<dbReference type="EMBL" id="QPGR01000006">
    <property type="protein sequence ID" value="TBR81262.1"/>
    <property type="molecule type" value="Genomic_DNA"/>
</dbReference>
<sequence>MMKTIILPPNEFLDDYILNAEFHKIANISKNAYKFWKNINIAKYQGTRTIFLHKNCILKKYRHIVKQCSDLSGFVLASSFCSFTTLAPSHLVKKNNSSIYKLLEIKEIYGIKFVNLKAFYDFLGLDYHQFIYIEKCHFFSPAPFEKRIKITESMCVGYY</sequence>
<evidence type="ECO:0000313" key="1">
    <source>
        <dbReference type="EMBL" id="TBR81262.1"/>
    </source>
</evidence>
<dbReference type="RefSeq" id="WP_131163017.1">
    <property type="nucleotide sequence ID" value="NZ_CP076657.1"/>
</dbReference>
<dbReference type="AlphaFoldDB" id="A0A4Q9JUT6"/>